<dbReference type="AlphaFoldDB" id="A0A9W8LKU6"/>
<dbReference type="Gene3D" id="2.60.40.790">
    <property type="match status" value="1"/>
</dbReference>
<evidence type="ECO:0000259" key="2">
    <source>
        <dbReference type="PROSITE" id="PS01031"/>
    </source>
</evidence>
<reference evidence="3" key="1">
    <citation type="submission" date="2022-07" db="EMBL/GenBank/DDBJ databases">
        <title>Phylogenomic reconstructions and comparative analyses of Kickxellomycotina fungi.</title>
        <authorList>
            <person name="Reynolds N.K."/>
            <person name="Stajich J.E."/>
            <person name="Barry K."/>
            <person name="Grigoriev I.V."/>
            <person name="Crous P."/>
            <person name="Smith M.E."/>
        </authorList>
    </citation>
    <scope>NUCLEOTIDE SEQUENCE</scope>
    <source>
        <strain evidence="3">NBRC 105414</strain>
    </source>
</reference>
<dbReference type="OrthoDB" id="5511210at2759"/>
<proteinExistence type="inferred from homology"/>
<protein>
    <recommendedName>
        <fullName evidence="2">SHSP domain-containing protein</fullName>
    </recommendedName>
</protein>
<evidence type="ECO:0000256" key="1">
    <source>
        <dbReference type="PROSITE-ProRule" id="PRU00285"/>
    </source>
</evidence>
<evidence type="ECO:0000313" key="3">
    <source>
        <dbReference type="EMBL" id="KAJ2785857.1"/>
    </source>
</evidence>
<keyword evidence="4" id="KW-1185">Reference proteome</keyword>
<dbReference type="Proteomes" id="UP001140217">
    <property type="component" value="Unassembled WGS sequence"/>
</dbReference>
<feature type="domain" description="SHSP" evidence="2">
    <location>
        <begin position="78"/>
        <end position="175"/>
    </location>
</feature>
<dbReference type="InterPro" id="IPR008978">
    <property type="entry name" value="HSP20-like_chaperone"/>
</dbReference>
<gene>
    <name evidence="3" type="ORF">H4R18_000246</name>
</gene>
<name>A0A9W8LKU6_9FUNG</name>
<evidence type="ECO:0000313" key="4">
    <source>
        <dbReference type="Proteomes" id="UP001140217"/>
    </source>
</evidence>
<comment type="caution">
    <text evidence="3">The sequence shown here is derived from an EMBL/GenBank/DDBJ whole genome shotgun (WGS) entry which is preliminary data.</text>
</comment>
<organism evidence="3 4">
    <name type="scientific">Coemansia javaensis</name>
    <dbReference type="NCBI Taxonomy" id="2761396"/>
    <lineage>
        <taxon>Eukaryota</taxon>
        <taxon>Fungi</taxon>
        <taxon>Fungi incertae sedis</taxon>
        <taxon>Zoopagomycota</taxon>
        <taxon>Kickxellomycotina</taxon>
        <taxon>Kickxellomycetes</taxon>
        <taxon>Kickxellales</taxon>
        <taxon>Kickxellaceae</taxon>
        <taxon>Coemansia</taxon>
    </lineage>
</organism>
<dbReference type="PROSITE" id="PS01031">
    <property type="entry name" value="SHSP"/>
    <property type="match status" value="1"/>
</dbReference>
<sequence>MGRGRSNFQQDIFPEHPGFRTVHAGTLPGRELDVREWAGWTWPRFGMPLLGGAAEHGAGALARQQAARPTILGQQLFVPPPPMEDAARITRRADGWEFRLESPAFVGSETRVRVKGGRLLVSARSARVGVPPAAAGAEANAFEYARTLPPGFVASRVSARRTGQVLVVTVPIAAA</sequence>
<dbReference type="CDD" id="cd06464">
    <property type="entry name" value="ACD_sHsps-like"/>
    <property type="match status" value="1"/>
</dbReference>
<comment type="similarity">
    <text evidence="1">Belongs to the small heat shock protein (HSP20) family.</text>
</comment>
<accession>A0A9W8LKU6</accession>
<dbReference type="InterPro" id="IPR002068">
    <property type="entry name" value="A-crystallin/Hsp20_dom"/>
</dbReference>
<dbReference type="EMBL" id="JANBUL010000006">
    <property type="protein sequence ID" value="KAJ2785857.1"/>
    <property type="molecule type" value="Genomic_DNA"/>
</dbReference>